<evidence type="ECO:0000256" key="7">
    <source>
        <dbReference type="SAM" id="MobiDB-lite"/>
    </source>
</evidence>
<evidence type="ECO:0000256" key="5">
    <source>
        <dbReference type="ARBA" id="ARBA00022989"/>
    </source>
</evidence>
<proteinExistence type="inferred from homology"/>
<feature type="region of interest" description="Disordered" evidence="7">
    <location>
        <begin position="503"/>
        <end position="554"/>
    </location>
</feature>
<feature type="domain" description="HAMP" evidence="11">
    <location>
        <begin position="244"/>
        <end position="296"/>
    </location>
</feature>
<dbReference type="SMART" id="SM00044">
    <property type="entry name" value="CYCc"/>
    <property type="match status" value="1"/>
</dbReference>
<feature type="transmembrane region" description="Helical" evidence="8">
    <location>
        <begin position="20"/>
        <end position="44"/>
    </location>
</feature>
<comment type="subcellular location">
    <subcellularLocation>
        <location evidence="1">Cell membrane</location>
        <topology evidence="1">Multi-pass membrane protein</topology>
    </subcellularLocation>
</comment>
<feature type="domain" description="Guanylate cyclase" evidence="10">
    <location>
        <begin position="328"/>
        <end position="452"/>
    </location>
</feature>
<feature type="transmembrane region" description="Helical" evidence="8">
    <location>
        <begin position="109"/>
        <end position="130"/>
    </location>
</feature>
<evidence type="ECO:0000256" key="2">
    <source>
        <dbReference type="ARBA" id="ARBA00005381"/>
    </source>
</evidence>
<dbReference type="CDD" id="cd07302">
    <property type="entry name" value="CHD"/>
    <property type="match status" value="1"/>
</dbReference>
<evidence type="ECO:0000259" key="10">
    <source>
        <dbReference type="PROSITE" id="PS50125"/>
    </source>
</evidence>
<dbReference type="SMART" id="SM00304">
    <property type="entry name" value="HAMP"/>
    <property type="match status" value="1"/>
</dbReference>
<protein>
    <submittedName>
        <fullName evidence="12">Adenylate cyclase</fullName>
        <ecNumber evidence="12">4.6.1.1</ecNumber>
    </submittedName>
</protein>
<dbReference type="InterPro" id="IPR050697">
    <property type="entry name" value="Adenylyl/Guanylyl_Cyclase_3/4"/>
</dbReference>
<evidence type="ECO:0000256" key="6">
    <source>
        <dbReference type="ARBA" id="ARBA00023136"/>
    </source>
</evidence>
<dbReference type="GO" id="GO:0005886">
    <property type="term" value="C:plasma membrane"/>
    <property type="evidence" value="ECO:0007669"/>
    <property type="project" value="UniProtKB-SubCell"/>
</dbReference>
<dbReference type="SUPFAM" id="SSF55073">
    <property type="entry name" value="Nucleotide cyclase"/>
    <property type="match status" value="1"/>
</dbReference>
<gene>
    <name evidence="12" type="primary">cyaB_3</name>
    <name evidence="12" type="ORF">NCTC1542_02970</name>
</gene>
<dbReference type="PANTHER" id="PTHR43081:SF17">
    <property type="entry name" value="BLL5647 PROTEIN"/>
    <property type="match status" value="1"/>
</dbReference>
<dbReference type="InterPro" id="IPR001054">
    <property type="entry name" value="A/G_cyclase"/>
</dbReference>
<evidence type="ECO:0000256" key="8">
    <source>
        <dbReference type="SAM" id="Phobius"/>
    </source>
</evidence>
<feature type="domain" description="Myb-like" evidence="9">
    <location>
        <begin position="472"/>
        <end position="525"/>
    </location>
</feature>
<dbReference type="SUPFAM" id="SSF158472">
    <property type="entry name" value="HAMP domain-like"/>
    <property type="match status" value="1"/>
</dbReference>
<name>A0A378UVC2_MYCFO</name>
<feature type="compositionally biased region" description="Basic residues" evidence="7">
    <location>
        <begin position="512"/>
        <end position="526"/>
    </location>
</feature>
<dbReference type="Pfam" id="PF00672">
    <property type="entry name" value="HAMP"/>
    <property type="match status" value="1"/>
</dbReference>
<keyword evidence="3" id="KW-1003">Cell membrane</keyword>
<evidence type="ECO:0000259" key="9">
    <source>
        <dbReference type="PROSITE" id="PS50090"/>
    </source>
</evidence>
<feature type="compositionally biased region" description="Basic and acidic residues" evidence="7">
    <location>
        <begin position="531"/>
        <end position="541"/>
    </location>
</feature>
<sequence>MGVGRVSESQRRRRVRIQVILTTFVIMVNLLGIGISMIIVTLLFPSPDVFAAPVRWITFIVAPLYMASALIVGVFWATTRVIDNVRWAIEERPPTVADQRNTFFAPFRLTRVLLVLWGVGTALLTTLYGLTDTNYIPKFLLGISFPGIVVSVSCHLFTEFALRPVAAQALEAGPPPVRLAPGIMGRTMVVWALSSGVPIVGIMLAAMFSVTLNNLTQTQFAYAVIGLGSFALVFGFLLMWILSYLTATPIRVVRAALNRVEKGDLNTNLVVFDGTELGQLQRGFNSMVHGLRERERVRDLFGRHVGREVAALAEQEKPVLGGEERHAAVIFVDVIGSTQLVTTRPAVEVVDLLNRFFAVIVDEVDNHRGLVNKFEGDAILAVFGAPVSLPNAEDEALGAARAIAQRLRTEVPELKAGIGVAAGQVVAGNVGAKQRFEYTVIGEPVNEAARLCDFSKQVPGHLVASSDTIANASETERARWSLGETVTLRGWASPRAWRCRPNWRPTAAPPRRPPRGCRTRWRRIRGVGRPAPHDRPGRRDTPLCPRRPGWPASR</sequence>
<dbReference type="AlphaFoldDB" id="A0A378UVC2"/>
<organism evidence="12 13">
    <name type="scientific">Mycolicibacterium fortuitum</name>
    <name type="common">Mycobacterium fortuitum</name>
    <dbReference type="NCBI Taxonomy" id="1766"/>
    <lineage>
        <taxon>Bacteria</taxon>
        <taxon>Bacillati</taxon>
        <taxon>Actinomycetota</taxon>
        <taxon>Actinomycetes</taxon>
        <taxon>Mycobacteriales</taxon>
        <taxon>Mycobacteriaceae</taxon>
        <taxon>Mycolicibacterium</taxon>
    </lineage>
</organism>
<dbReference type="PROSITE" id="PS50885">
    <property type="entry name" value="HAMP"/>
    <property type="match status" value="1"/>
</dbReference>
<evidence type="ECO:0000256" key="1">
    <source>
        <dbReference type="ARBA" id="ARBA00004651"/>
    </source>
</evidence>
<dbReference type="PROSITE" id="PS50090">
    <property type="entry name" value="MYB_LIKE"/>
    <property type="match status" value="1"/>
</dbReference>
<dbReference type="GO" id="GO:0006171">
    <property type="term" value="P:cAMP biosynthetic process"/>
    <property type="evidence" value="ECO:0007669"/>
    <property type="project" value="TreeGrafter"/>
</dbReference>
<dbReference type="Pfam" id="PF00211">
    <property type="entry name" value="Guanylate_cyc"/>
    <property type="match status" value="1"/>
</dbReference>
<keyword evidence="6 8" id="KW-0472">Membrane</keyword>
<dbReference type="GO" id="GO:0004016">
    <property type="term" value="F:adenylate cyclase activity"/>
    <property type="evidence" value="ECO:0007669"/>
    <property type="project" value="UniProtKB-EC"/>
</dbReference>
<dbReference type="InterPro" id="IPR029787">
    <property type="entry name" value="Nucleotide_cyclase"/>
</dbReference>
<feature type="transmembrane region" description="Helical" evidence="8">
    <location>
        <begin position="188"/>
        <end position="208"/>
    </location>
</feature>
<evidence type="ECO:0000256" key="3">
    <source>
        <dbReference type="ARBA" id="ARBA00022475"/>
    </source>
</evidence>
<keyword evidence="4 8" id="KW-0812">Transmembrane</keyword>
<dbReference type="PROSITE" id="PS50125">
    <property type="entry name" value="GUANYLATE_CYCLASE_2"/>
    <property type="match status" value="1"/>
</dbReference>
<dbReference type="Gene3D" id="3.30.70.1230">
    <property type="entry name" value="Nucleotide cyclase"/>
    <property type="match status" value="1"/>
</dbReference>
<dbReference type="GO" id="GO:0035556">
    <property type="term" value="P:intracellular signal transduction"/>
    <property type="evidence" value="ECO:0007669"/>
    <property type="project" value="InterPro"/>
</dbReference>
<accession>A0A378UVC2</accession>
<comment type="similarity">
    <text evidence="2">Belongs to the adenylyl cyclase class-3 family.</text>
</comment>
<dbReference type="PANTHER" id="PTHR43081">
    <property type="entry name" value="ADENYLATE CYCLASE, TERMINAL-DIFFERENTIATION SPECIFIC-RELATED"/>
    <property type="match status" value="1"/>
</dbReference>
<dbReference type="InterPro" id="IPR003660">
    <property type="entry name" value="HAMP_dom"/>
</dbReference>
<dbReference type="EMBL" id="UGQY01000003">
    <property type="protein sequence ID" value="STZ88191.1"/>
    <property type="molecule type" value="Genomic_DNA"/>
</dbReference>
<feature type="transmembrane region" description="Helical" evidence="8">
    <location>
        <begin position="136"/>
        <end position="158"/>
    </location>
</feature>
<dbReference type="EC" id="4.6.1.1" evidence="12"/>
<keyword evidence="12" id="KW-0456">Lyase</keyword>
<dbReference type="Proteomes" id="UP000255389">
    <property type="component" value="Unassembled WGS sequence"/>
</dbReference>
<reference evidence="12 13" key="1">
    <citation type="submission" date="2018-06" db="EMBL/GenBank/DDBJ databases">
        <authorList>
            <consortium name="Pathogen Informatics"/>
            <person name="Doyle S."/>
        </authorList>
    </citation>
    <scope>NUCLEOTIDE SEQUENCE [LARGE SCALE GENOMIC DNA]</scope>
    <source>
        <strain evidence="12 13">NCTC1542</strain>
    </source>
</reference>
<keyword evidence="5 8" id="KW-1133">Transmembrane helix</keyword>
<evidence type="ECO:0000259" key="11">
    <source>
        <dbReference type="PROSITE" id="PS50885"/>
    </source>
</evidence>
<feature type="transmembrane region" description="Helical" evidence="8">
    <location>
        <begin position="220"/>
        <end position="245"/>
    </location>
</feature>
<dbReference type="CDD" id="cd06225">
    <property type="entry name" value="HAMP"/>
    <property type="match status" value="1"/>
</dbReference>
<dbReference type="Gene3D" id="6.10.340.10">
    <property type="match status" value="1"/>
</dbReference>
<dbReference type="InterPro" id="IPR001005">
    <property type="entry name" value="SANT/Myb"/>
</dbReference>
<evidence type="ECO:0000313" key="12">
    <source>
        <dbReference type="EMBL" id="STZ88191.1"/>
    </source>
</evidence>
<evidence type="ECO:0000313" key="13">
    <source>
        <dbReference type="Proteomes" id="UP000255389"/>
    </source>
</evidence>
<feature type="transmembrane region" description="Helical" evidence="8">
    <location>
        <begin position="56"/>
        <end position="77"/>
    </location>
</feature>
<evidence type="ECO:0000256" key="4">
    <source>
        <dbReference type="ARBA" id="ARBA00022692"/>
    </source>
</evidence>